<sequence length="131" mass="15063">MKNNEPLKTIKNKEVTKKKLVWAVGEIIKTEGFVALKSASKVARIAGVDRKLIGRYFGGLNQLIEAYVVENDYWILFTEKINDLLKSNNYPGSKELITSILQNQYTYFLSDKDMQRLILWACAEMVWSHSS</sequence>
<dbReference type="AlphaFoldDB" id="A0A495IZ91"/>
<dbReference type="InterPro" id="IPR009057">
    <property type="entry name" value="Homeodomain-like_sf"/>
</dbReference>
<dbReference type="EMBL" id="RBKU01000001">
    <property type="protein sequence ID" value="RKR82036.1"/>
    <property type="molecule type" value="Genomic_DNA"/>
</dbReference>
<dbReference type="Proteomes" id="UP000268007">
    <property type="component" value="Unassembled WGS sequence"/>
</dbReference>
<feature type="DNA-binding region" description="H-T-H motif" evidence="2">
    <location>
        <begin position="38"/>
        <end position="57"/>
    </location>
</feature>
<evidence type="ECO:0000259" key="3">
    <source>
        <dbReference type="PROSITE" id="PS50977"/>
    </source>
</evidence>
<dbReference type="OrthoDB" id="836882at2"/>
<feature type="domain" description="HTH tetR-type" evidence="3">
    <location>
        <begin position="14"/>
        <end position="75"/>
    </location>
</feature>
<name>A0A495IZ91_9SPHI</name>
<evidence type="ECO:0000256" key="1">
    <source>
        <dbReference type="ARBA" id="ARBA00023125"/>
    </source>
</evidence>
<dbReference type="GO" id="GO:0003677">
    <property type="term" value="F:DNA binding"/>
    <property type="evidence" value="ECO:0007669"/>
    <property type="project" value="UniProtKB-UniRule"/>
</dbReference>
<proteinExistence type="predicted"/>
<evidence type="ECO:0000256" key="2">
    <source>
        <dbReference type="PROSITE-ProRule" id="PRU00335"/>
    </source>
</evidence>
<dbReference type="InterPro" id="IPR001647">
    <property type="entry name" value="HTH_TetR"/>
</dbReference>
<evidence type="ECO:0000313" key="5">
    <source>
        <dbReference type="Proteomes" id="UP000268007"/>
    </source>
</evidence>
<reference evidence="4 5" key="1">
    <citation type="submission" date="2018-10" db="EMBL/GenBank/DDBJ databases">
        <title>Genomic Encyclopedia of Archaeal and Bacterial Type Strains, Phase II (KMG-II): from individual species to whole genera.</title>
        <authorList>
            <person name="Goeker M."/>
        </authorList>
    </citation>
    <scope>NUCLEOTIDE SEQUENCE [LARGE SCALE GENOMIC DNA]</scope>
    <source>
        <strain evidence="4 5">DSM 18602</strain>
    </source>
</reference>
<evidence type="ECO:0000313" key="4">
    <source>
        <dbReference type="EMBL" id="RKR82036.1"/>
    </source>
</evidence>
<keyword evidence="1 2" id="KW-0238">DNA-binding</keyword>
<accession>A0A495IZ91</accession>
<dbReference type="SUPFAM" id="SSF46689">
    <property type="entry name" value="Homeodomain-like"/>
    <property type="match status" value="1"/>
</dbReference>
<comment type="caution">
    <text evidence="4">The sequence shown here is derived from an EMBL/GenBank/DDBJ whole genome shotgun (WGS) entry which is preliminary data.</text>
</comment>
<gene>
    <name evidence="4" type="ORF">BDD43_2203</name>
</gene>
<organism evidence="4 5">
    <name type="scientific">Mucilaginibacter gracilis</name>
    <dbReference type="NCBI Taxonomy" id="423350"/>
    <lineage>
        <taxon>Bacteria</taxon>
        <taxon>Pseudomonadati</taxon>
        <taxon>Bacteroidota</taxon>
        <taxon>Sphingobacteriia</taxon>
        <taxon>Sphingobacteriales</taxon>
        <taxon>Sphingobacteriaceae</taxon>
        <taxon>Mucilaginibacter</taxon>
    </lineage>
</organism>
<dbReference type="RefSeq" id="WP_147425609.1">
    <property type="nucleotide sequence ID" value="NZ_RBKU01000001.1"/>
</dbReference>
<keyword evidence="5" id="KW-1185">Reference proteome</keyword>
<dbReference type="Gene3D" id="1.10.357.10">
    <property type="entry name" value="Tetracycline Repressor, domain 2"/>
    <property type="match status" value="1"/>
</dbReference>
<dbReference type="PROSITE" id="PS50977">
    <property type="entry name" value="HTH_TETR_2"/>
    <property type="match status" value="1"/>
</dbReference>
<protein>
    <recommendedName>
        <fullName evidence="3">HTH tetR-type domain-containing protein</fullName>
    </recommendedName>
</protein>